<dbReference type="OrthoDB" id="8283437at2"/>
<dbReference type="AlphaFoldDB" id="A0A1Q9AAA3"/>
<dbReference type="Proteomes" id="UP000185598">
    <property type="component" value="Unassembled WGS sequence"/>
</dbReference>
<dbReference type="InterPro" id="IPR049748">
    <property type="entry name" value="HPE1-like_N_CxxC"/>
</dbReference>
<reference evidence="3 4" key="1">
    <citation type="submission" date="2016-09" db="EMBL/GenBank/DDBJ databases">
        <title>Rhizobium oryziradicis sp. nov., isolated from the root of rice.</title>
        <authorList>
            <person name="Zhao J."/>
            <person name="Zhang X."/>
        </authorList>
    </citation>
    <scope>NUCLEOTIDE SEQUENCE [LARGE SCALE GENOMIC DNA]</scope>
    <source>
        <strain evidence="3 4">14971</strain>
    </source>
</reference>
<dbReference type="STRING" id="887144.BJF91_22910"/>
<dbReference type="EMBL" id="JACIED010000002">
    <property type="protein sequence ID" value="MBB4006972.1"/>
    <property type="molecule type" value="Genomic_DNA"/>
</dbReference>
<gene>
    <name evidence="3" type="ORF">BJF91_22910</name>
    <name evidence="2" type="ORF">GGQ71_001235</name>
</gene>
<dbReference type="RefSeq" id="WP_075612923.1">
    <property type="nucleotide sequence ID" value="NZ_JACIED010000002.1"/>
</dbReference>
<sequence>MRVVIALSVALLSVAPALPGLAATAAASSIERIGGGERPTPSVTIVTCADCPAEAKAAEPTKTLPQVQAEALPEGTQRIELRDTNGRKQLLRTEAWRGGSPVTFVNKADGWLDHGDQLVGLAGDGVDPAATTAAVDKPVPLDGNSLQLRLK</sequence>
<reference evidence="2 5" key="2">
    <citation type="submission" date="2020-08" db="EMBL/GenBank/DDBJ databases">
        <title>Genomic Encyclopedia of Type Strains, Phase IV (KMG-IV): sequencing the most valuable type-strain genomes for metagenomic binning, comparative biology and taxonomic classification.</title>
        <authorList>
            <person name="Goeker M."/>
        </authorList>
    </citation>
    <scope>NUCLEOTIDE SEQUENCE [LARGE SCALE GENOMIC DNA]</scope>
    <source>
        <strain evidence="2 5">DSM 100021</strain>
    </source>
</reference>
<evidence type="ECO:0000313" key="5">
    <source>
        <dbReference type="Proteomes" id="UP000544107"/>
    </source>
</evidence>
<dbReference type="Proteomes" id="UP000544107">
    <property type="component" value="Unassembled WGS sequence"/>
</dbReference>
<evidence type="ECO:0000313" key="2">
    <source>
        <dbReference type="EMBL" id="MBB4006972.1"/>
    </source>
</evidence>
<name>A0A1Q9AAA3_9HYPH</name>
<keyword evidence="1" id="KW-0732">Signal</keyword>
<proteinExistence type="predicted"/>
<comment type="caution">
    <text evidence="3">The sequence shown here is derived from an EMBL/GenBank/DDBJ whole genome shotgun (WGS) entry which is preliminary data.</text>
</comment>
<feature type="chain" id="PRO_5044564449" description="Lipoprotein" evidence="1">
    <location>
        <begin position="23"/>
        <end position="151"/>
    </location>
</feature>
<evidence type="ECO:0008006" key="6">
    <source>
        <dbReference type="Google" id="ProtNLM"/>
    </source>
</evidence>
<feature type="signal peptide" evidence="1">
    <location>
        <begin position="1"/>
        <end position="22"/>
    </location>
</feature>
<accession>A0A1Q9AAA3</accession>
<dbReference type="NCBIfam" id="NF041110">
    <property type="entry name" value="HPE1_fam_CxxC"/>
    <property type="match status" value="1"/>
</dbReference>
<protein>
    <recommendedName>
        <fullName evidence="6">Lipoprotein</fullName>
    </recommendedName>
</protein>
<keyword evidence="4" id="KW-1185">Reference proteome</keyword>
<evidence type="ECO:0000313" key="4">
    <source>
        <dbReference type="Proteomes" id="UP000185598"/>
    </source>
</evidence>
<dbReference type="EMBL" id="MKIN01000018">
    <property type="protein sequence ID" value="OLP51794.1"/>
    <property type="molecule type" value="Genomic_DNA"/>
</dbReference>
<organism evidence="3 4">
    <name type="scientific">Allorhizobium taibaishanense</name>
    <dbReference type="NCBI Taxonomy" id="887144"/>
    <lineage>
        <taxon>Bacteria</taxon>
        <taxon>Pseudomonadati</taxon>
        <taxon>Pseudomonadota</taxon>
        <taxon>Alphaproteobacteria</taxon>
        <taxon>Hyphomicrobiales</taxon>
        <taxon>Rhizobiaceae</taxon>
        <taxon>Rhizobium/Agrobacterium group</taxon>
        <taxon>Allorhizobium</taxon>
    </lineage>
</organism>
<evidence type="ECO:0000313" key="3">
    <source>
        <dbReference type="EMBL" id="OLP51794.1"/>
    </source>
</evidence>
<evidence type="ECO:0000256" key="1">
    <source>
        <dbReference type="SAM" id="SignalP"/>
    </source>
</evidence>